<dbReference type="EMBL" id="UYWY01020401">
    <property type="protein sequence ID" value="VDM41463.1"/>
    <property type="molecule type" value="Genomic_DNA"/>
</dbReference>
<dbReference type="PROSITE" id="PS50294">
    <property type="entry name" value="WD_REPEATS_REGION"/>
    <property type="match status" value="2"/>
</dbReference>
<feature type="region of interest" description="Disordered" evidence="2">
    <location>
        <begin position="108"/>
        <end position="149"/>
    </location>
</feature>
<dbReference type="GO" id="GO:0080008">
    <property type="term" value="C:Cul4-RING E3 ubiquitin ligase complex"/>
    <property type="evidence" value="ECO:0007669"/>
    <property type="project" value="TreeGrafter"/>
</dbReference>
<accession>A0A183UNS2</accession>
<sequence>MGVLFSREESNNTAPQHEELLSWAAEIVARQRDQQQREQRNHNSSESSVRAARPTQYFASLADLIRELLDEGQIHVGAMSRRYGVNEIGVQSEDDESEDGDYLIGLRGRNMFEPQSSTNESQSDSERDRPTDCNNASARTSGLVTTSKNTDARLTKSREYLLAETELHSGACSDSLSIEKLLMMREIGVRYGCCHRKGRIAYSRYPAFAALCPFQRAAVCNSFFPNRRKVVEKVRTKTFCYEVIRFYERTGYRQRYKLSNCFQTPYVGWSILDLVVSPDSRHCVYCTWSEKLYQCKLDADIGEDDRWTTLHQNHGDDFGRFALFSLRFNFDGTEIVSAGSDGHLYVYDRNSSSNVLSIPAHEDDVNAVSFGDTSRQLIFSAGDDGLCKVWDRRALSEDHRPVGVFAGHRDGITYVDPKGDNRYLLTNSKDQSIKIWDIRRFSSTSAQDETRRAVCQQKWDYRYQRVPRYANWSSPLKGDGSVLTLRGHSVLHTLIRAHFSPARTGQRYVYTGCARGQCVVYDILNGEVAHYLDGHRSVVRDCTWHPFDNEIITTSVSISLFYAQVNYGIIKAKAYHNTSIKAPLF</sequence>
<feature type="compositionally biased region" description="Polar residues" evidence="2">
    <location>
        <begin position="113"/>
        <end position="122"/>
    </location>
</feature>
<dbReference type="InterPro" id="IPR051859">
    <property type="entry name" value="DCAF"/>
</dbReference>
<dbReference type="PANTHER" id="PTHR19847:SF7">
    <property type="entry name" value="DDB1- AND CUL4-ASSOCIATED FACTOR 11"/>
    <property type="match status" value="1"/>
</dbReference>
<dbReference type="InterPro" id="IPR036322">
    <property type="entry name" value="WD40_repeat_dom_sf"/>
</dbReference>
<feature type="repeat" description="WD" evidence="1">
    <location>
        <begin position="358"/>
        <end position="391"/>
    </location>
</feature>
<dbReference type="PROSITE" id="PS50082">
    <property type="entry name" value="WD_REPEATS_2"/>
    <property type="match status" value="2"/>
</dbReference>
<dbReference type="WBParaSite" id="TCNE_0001014201-mRNA-1">
    <property type="protein sequence ID" value="TCNE_0001014201-mRNA-1"/>
    <property type="gene ID" value="TCNE_0001014201"/>
</dbReference>
<name>A0A183UNS2_TOXCA</name>
<dbReference type="SUPFAM" id="SSF50978">
    <property type="entry name" value="WD40 repeat-like"/>
    <property type="match status" value="1"/>
</dbReference>
<dbReference type="Proteomes" id="UP000050794">
    <property type="component" value="Unassembled WGS sequence"/>
</dbReference>
<reference evidence="3 4" key="2">
    <citation type="submission" date="2018-11" db="EMBL/GenBank/DDBJ databases">
        <authorList>
            <consortium name="Pathogen Informatics"/>
        </authorList>
    </citation>
    <scope>NUCLEOTIDE SEQUENCE [LARGE SCALE GENOMIC DNA]</scope>
</reference>
<feature type="repeat" description="WD" evidence="1">
    <location>
        <begin position="405"/>
        <end position="446"/>
    </location>
</feature>
<keyword evidence="4" id="KW-1185">Reference proteome</keyword>
<protein>
    <submittedName>
        <fullName evidence="5">WD_REPEATS_REGION domain-containing protein</fullName>
    </submittedName>
</protein>
<dbReference type="SMART" id="SM00320">
    <property type="entry name" value="WD40"/>
    <property type="match status" value="5"/>
</dbReference>
<dbReference type="AlphaFoldDB" id="A0A183UNS2"/>
<dbReference type="Gene3D" id="2.130.10.10">
    <property type="entry name" value="YVTN repeat-like/Quinoprotein amine dehydrogenase"/>
    <property type="match status" value="2"/>
</dbReference>
<dbReference type="GO" id="GO:0043161">
    <property type="term" value="P:proteasome-mediated ubiquitin-dependent protein catabolic process"/>
    <property type="evidence" value="ECO:0007669"/>
    <property type="project" value="TreeGrafter"/>
</dbReference>
<evidence type="ECO:0000256" key="1">
    <source>
        <dbReference type="PROSITE-ProRule" id="PRU00221"/>
    </source>
</evidence>
<organism evidence="4 5">
    <name type="scientific">Toxocara canis</name>
    <name type="common">Canine roundworm</name>
    <dbReference type="NCBI Taxonomy" id="6265"/>
    <lineage>
        <taxon>Eukaryota</taxon>
        <taxon>Metazoa</taxon>
        <taxon>Ecdysozoa</taxon>
        <taxon>Nematoda</taxon>
        <taxon>Chromadorea</taxon>
        <taxon>Rhabditida</taxon>
        <taxon>Spirurina</taxon>
        <taxon>Ascaridomorpha</taxon>
        <taxon>Ascaridoidea</taxon>
        <taxon>Toxocaridae</taxon>
        <taxon>Toxocara</taxon>
    </lineage>
</organism>
<dbReference type="InterPro" id="IPR001680">
    <property type="entry name" value="WD40_rpt"/>
</dbReference>
<reference evidence="5" key="1">
    <citation type="submission" date="2016-06" db="UniProtKB">
        <authorList>
            <consortium name="WormBaseParasite"/>
        </authorList>
    </citation>
    <scope>IDENTIFICATION</scope>
</reference>
<evidence type="ECO:0000313" key="4">
    <source>
        <dbReference type="Proteomes" id="UP000050794"/>
    </source>
</evidence>
<dbReference type="InterPro" id="IPR015943">
    <property type="entry name" value="WD40/YVTN_repeat-like_dom_sf"/>
</dbReference>
<feature type="compositionally biased region" description="Polar residues" evidence="2">
    <location>
        <begin position="132"/>
        <end position="149"/>
    </location>
</feature>
<feature type="region of interest" description="Disordered" evidence="2">
    <location>
        <begin position="31"/>
        <end position="51"/>
    </location>
</feature>
<evidence type="ECO:0000256" key="2">
    <source>
        <dbReference type="SAM" id="MobiDB-lite"/>
    </source>
</evidence>
<feature type="compositionally biased region" description="Basic and acidic residues" evidence="2">
    <location>
        <begin position="31"/>
        <end position="43"/>
    </location>
</feature>
<dbReference type="Pfam" id="PF00400">
    <property type="entry name" value="WD40"/>
    <property type="match status" value="3"/>
</dbReference>
<dbReference type="PANTHER" id="PTHR19847">
    <property type="entry name" value="DDB1- AND CUL4-ASSOCIATED FACTOR 11"/>
    <property type="match status" value="1"/>
</dbReference>
<keyword evidence="1" id="KW-0853">WD repeat</keyword>
<evidence type="ECO:0000313" key="5">
    <source>
        <dbReference type="WBParaSite" id="TCNE_0001014201-mRNA-1"/>
    </source>
</evidence>
<gene>
    <name evidence="3" type="ORF">TCNE_LOCUS10142</name>
</gene>
<proteinExistence type="predicted"/>
<evidence type="ECO:0000313" key="3">
    <source>
        <dbReference type="EMBL" id="VDM41463.1"/>
    </source>
</evidence>